<evidence type="ECO:0000313" key="2">
    <source>
        <dbReference type="EMBL" id="KFO38149.1"/>
    </source>
</evidence>
<dbReference type="AlphaFoldDB" id="A0A091E1B7"/>
<proteinExistence type="predicted"/>
<sequence>MQKRPLVVKPLLQCGFTHFIRLLHHEGKINSLDTQTLNVTLRKINSGASVFAALASCDAFLRELLFTVKVTNPYNSDNPSLWRVTSTGTPGGHGEPWERSRRA</sequence>
<reference evidence="2 3" key="1">
    <citation type="submission" date="2013-11" db="EMBL/GenBank/DDBJ databases">
        <title>The Damaraland mole rat (Fukomys damarensis) genome and evolution of African mole rats.</title>
        <authorList>
            <person name="Gladyshev V.N."/>
            <person name="Fang X."/>
        </authorList>
    </citation>
    <scope>NUCLEOTIDE SEQUENCE [LARGE SCALE GENOMIC DNA]</scope>
    <source>
        <tissue evidence="2">Liver</tissue>
    </source>
</reference>
<organism evidence="2 3">
    <name type="scientific">Fukomys damarensis</name>
    <name type="common">Damaraland mole rat</name>
    <name type="synonym">Cryptomys damarensis</name>
    <dbReference type="NCBI Taxonomy" id="885580"/>
    <lineage>
        <taxon>Eukaryota</taxon>
        <taxon>Metazoa</taxon>
        <taxon>Chordata</taxon>
        <taxon>Craniata</taxon>
        <taxon>Vertebrata</taxon>
        <taxon>Euteleostomi</taxon>
        <taxon>Mammalia</taxon>
        <taxon>Eutheria</taxon>
        <taxon>Euarchontoglires</taxon>
        <taxon>Glires</taxon>
        <taxon>Rodentia</taxon>
        <taxon>Hystricomorpha</taxon>
        <taxon>Bathyergidae</taxon>
        <taxon>Fukomys</taxon>
    </lineage>
</organism>
<accession>A0A091E1B7</accession>
<dbReference type="EMBL" id="KN120636">
    <property type="protein sequence ID" value="KFO38149.1"/>
    <property type="molecule type" value="Genomic_DNA"/>
</dbReference>
<name>A0A091E1B7_FUKDA</name>
<evidence type="ECO:0000313" key="3">
    <source>
        <dbReference type="Proteomes" id="UP000028990"/>
    </source>
</evidence>
<dbReference type="Proteomes" id="UP000028990">
    <property type="component" value="Unassembled WGS sequence"/>
</dbReference>
<keyword evidence="3" id="KW-1185">Reference proteome</keyword>
<feature type="compositionally biased region" description="Polar residues" evidence="1">
    <location>
        <begin position="77"/>
        <end position="88"/>
    </location>
</feature>
<evidence type="ECO:0000256" key="1">
    <source>
        <dbReference type="SAM" id="MobiDB-lite"/>
    </source>
</evidence>
<protein>
    <submittedName>
        <fullName evidence="2">Uncharacterized protein</fullName>
    </submittedName>
</protein>
<feature type="region of interest" description="Disordered" evidence="1">
    <location>
        <begin position="77"/>
        <end position="103"/>
    </location>
</feature>
<gene>
    <name evidence="2" type="ORF">H920_00544</name>
</gene>